<evidence type="ECO:0000256" key="5">
    <source>
        <dbReference type="ARBA" id="ARBA00022825"/>
    </source>
</evidence>
<sequence>MTLVKSIKFTPEALITAPRRSDPTPNTAGTLAIYIVSTYDLDAHKEYKEVRILKVDDSTSTLLSNDSDDADPQWLGDTDQILYQRSTENEETELWIANGSGEKKAYFAGKIPTAALELKAVQLKNGKVGITFSAPTNPKGQIFNPKTADSPKHTGVEYSTHPIRVWDTWNPYYRFSLYYTTIAKQSDGRWKLSAEDPINALKGTKLRYPYGAGGALGEGGSYTIGPHGVLLCSPKPGQNTALTYLSGAYFIRLDSFEEKKPKVIELKTPEYVGTVDAPAFSPDGKTLAFVVARTKYTDRSKKGIAVFNIDDEEAYEASHATTKLIKFADGKKTTWDRFPGDLIWSHDSKRLYIKAEDLGYVRLFSLNLITAMPSGKTATNLAEAPQCLIHDSYSLNSIALLNRNNTSGNKLLLTFSSYTEPSLYTIFDLSTGESRPISSISNYGANLGLKPSQIESITFPGDKSDVQAFIVRPSFFNPKKKYPIALLVHGGPQGAWNSSWSTRWNPTLWAEQGYVVLLPNPSGSSGFGLEIYASVQGDWGGRPYRDIVKSVEYIEKKLDYVDPSNIIMAGGSYGGYMANWIAGHPLAKRLKCLVCHDGVFHTASMLASDFVAGIDQDVGSHLWDDIRPWEKWSPANYVKDWTTPMLIIHSEKDFRCPLNEGLGAYAALQAKGVESRFLYFPDENHWVLKRENSLKWHHTVFGWINHYAGITDGVVQLGPALCDAKFDEDDEEDGIEEGE</sequence>
<dbReference type="SUPFAM" id="SSF53474">
    <property type="entry name" value="alpha/beta-Hydrolases"/>
    <property type="match status" value="1"/>
</dbReference>
<evidence type="ECO:0000256" key="4">
    <source>
        <dbReference type="ARBA" id="ARBA00022801"/>
    </source>
</evidence>
<dbReference type="PANTHER" id="PTHR42776">
    <property type="entry name" value="SERINE PEPTIDASE S9 FAMILY MEMBER"/>
    <property type="match status" value="1"/>
</dbReference>
<dbReference type="InterPro" id="IPR001375">
    <property type="entry name" value="Peptidase_S9_cat"/>
</dbReference>
<dbReference type="InterPro" id="IPR011659">
    <property type="entry name" value="WD40"/>
</dbReference>
<evidence type="ECO:0000256" key="2">
    <source>
        <dbReference type="ARBA" id="ARBA00022670"/>
    </source>
</evidence>
<keyword evidence="3" id="KW-0732">Signal</keyword>
<evidence type="ECO:0000256" key="6">
    <source>
        <dbReference type="ARBA" id="ARBA00032829"/>
    </source>
</evidence>
<dbReference type="OrthoDB" id="416344at2759"/>
<accession>A0A8H3FVT2</accession>
<dbReference type="SUPFAM" id="SSF82171">
    <property type="entry name" value="DPP6 N-terminal domain-like"/>
    <property type="match status" value="1"/>
</dbReference>
<evidence type="ECO:0000313" key="8">
    <source>
        <dbReference type="EMBL" id="CAF9928311.1"/>
    </source>
</evidence>
<comment type="caution">
    <text evidence="8">The sequence shown here is derived from an EMBL/GenBank/DDBJ whole genome shotgun (WGS) entry which is preliminary data.</text>
</comment>
<reference evidence="8" key="1">
    <citation type="submission" date="2021-03" db="EMBL/GenBank/DDBJ databases">
        <authorList>
            <person name="Tagirdzhanova G."/>
        </authorList>
    </citation>
    <scope>NUCLEOTIDE SEQUENCE</scope>
</reference>
<proteinExistence type="inferred from homology"/>
<dbReference type="InterPro" id="IPR029058">
    <property type="entry name" value="AB_hydrolase_fold"/>
</dbReference>
<name>A0A8H3FVT2_9LECA</name>
<comment type="similarity">
    <text evidence="1">Belongs to the peptidase S9C family.</text>
</comment>
<dbReference type="GO" id="GO:0006508">
    <property type="term" value="P:proteolysis"/>
    <property type="evidence" value="ECO:0007669"/>
    <property type="project" value="UniProtKB-KW"/>
</dbReference>
<evidence type="ECO:0000256" key="1">
    <source>
        <dbReference type="ARBA" id="ARBA00010040"/>
    </source>
</evidence>
<dbReference type="AlphaFoldDB" id="A0A8H3FVT2"/>
<dbReference type="Gene3D" id="2.120.10.30">
    <property type="entry name" value="TolB, C-terminal domain"/>
    <property type="match status" value="1"/>
</dbReference>
<keyword evidence="9" id="KW-1185">Reference proteome</keyword>
<evidence type="ECO:0000256" key="3">
    <source>
        <dbReference type="ARBA" id="ARBA00022729"/>
    </source>
</evidence>
<evidence type="ECO:0000259" key="7">
    <source>
        <dbReference type="Pfam" id="PF00326"/>
    </source>
</evidence>
<organism evidence="8 9">
    <name type="scientific">Gomphillus americanus</name>
    <dbReference type="NCBI Taxonomy" id="1940652"/>
    <lineage>
        <taxon>Eukaryota</taxon>
        <taxon>Fungi</taxon>
        <taxon>Dikarya</taxon>
        <taxon>Ascomycota</taxon>
        <taxon>Pezizomycotina</taxon>
        <taxon>Lecanoromycetes</taxon>
        <taxon>OSLEUM clade</taxon>
        <taxon>Ostropomycetidae</taxon>
        <taxon>Ostropales</taxon>
        <taxon>Graphidaceae</taxon>
        <taxon>Gomphilloideae</taxon>
        <taxon>Gomphillus</taxon>
    </lineage>
</organism>
<feature type="domain" description="Peptidase S9 prolyl oligopeptidase catalytic" evidence="7">
    <location>
        <begin position="500"/>
        <end position="709"/>
    </location>
</feature>
<dbReference type="Proteomes" id="UP000664169">
    <property type="component" value="Unassembled WGS sequence"/>
</dbReference>
<keyword evidence="5" id="KW-0720">Serine protease</keyword>
<dbReference type="GO" id="GO:0004252">
    <property type="term" value="F:serine-type endopeptidase activity"/>
    <property type="evidence" value="ECO:0007669"/>
    <property type="project" value="TreeGrafter"/>
</dbReference>
<dbReference type="InterPro" id="IPR011042">
    <property type="entry name" value="6-blade_b-propeller_TolB-like"/>
</dbReference>
<keyword evidence="2" id="KW-0645">Protease</keyword>
<dbReference type="EMBL" id="CAJPDQ010000029">
    <property type="protein sequence ID" value="CAF9928311.1"/>
    <property type="molecule type" value="Genomic_DNA"/>
</dbReference>
<dbReference type="FunFam" id="3.40.50.1820:FF:000028">
    <property type="entry name" value="S9 family peptidase"/>
    <property type="match status" value="1"/>
</dbReference>
<gene>
    <name evidence="8" type="ORF">GOMPHAMPRED_004650</name>
</gene>
<dbReference type="Pfam" id="PF07676">
    <property type="entry name" value="PD40"/>
    <property type="match status" value="1"/>
</dbReference>
<evidence type="ECO:0000313" key="9">
    <source>
        <dbReference type="Proteomes" id="UP000664169"/>
    </source>
</evidence>
<protein>
    <recommendedName>
        <fullName evidence="6">Dipeptidyl-peptidase V</fullName>
    </recommendedName>
</protein>
<dbReference type="Gene3D" id="3.40.50.1820">
    <property type="entry name" value="alpha/beta hydrolase"/>
    <property type="match status" value="1"/>
</dbReference>
<dbReference type="Pfam" id="PF00326">
    <property type="entry name" value="Peptidase_S9"/>
    <property type="match status" value="1"/>
</dbReference>
<dbReference type="PANTHER" id="PTHR42776:SF13">
    <property type="entry name" value="DIPEPTIDYL-PEPTIDASE 5"/>
    <property type="match status" value="1"/>
</dbReference>
<keyword evidence="4" id="KW-0378">Hydrolase</keyword>